<gene>
    <name evidence="1" type="ORF">LCGC14_1589360</name>
</gene>
<proteinExistence type="predicted"/>
<evidence type="ECO:0000313" key="1">
    <source>
        <dbReference type="EMBL" id="KKM25995.1"/>
    </source>
</evidence>
<protein>
    <submittedName>
        <fullName evidence="1">Uncharacterized protein</fullName>
    </submittedName>
</protein>
<dbReference type="EMBL" id="LAZR01012597">
    <property type="protein sequence ID" value="KKM25995.1"/>
    <property type="molecule type" value="Genomic_DNA"/>
</dbReference>
<comment type="caution">
    <text evidence="1">The sequence shown here is derived from an EMBL/GenBank/DDBJ whole genome shotgun (WGS) entry which is preliminary data.</text>
</comment>
<name>A0A0F9LEW7_9ZZZZ</name>
<sequence length="69" mass="7995">MMGKFFISKKEYEKLQVACSQKDLRIAALEGLLADQKRDSVSCEARILRRGIRSLQRQLDRIEVRQDGV</sequence>
<organism evidence="1">
    <name type="scientific">marine sediment metagenome</name>
    <dbReference type="NCBI Taxonomy" id="412755"/>
    <lineage>
        <taxon>unclassified sequences</taxon>
        <taxon>metagenomes</taxon>
        <taxon>ecological metagenomes</taxon>
    </lineage>
</organism>
<accession>A0A0F9LEW7</accession>
<dbReference type="AlphaFoldDB" id="A0A0F9LEW7"/>
<reference evidence="1" key="1">
    <citation type="journal article" date="2015" name="Nature">
        <title>Complex archaea that bridge the gap between prokaryotes and eukaryotes.</title>
        <authorList>
            <person name="Spang A."/>
            <person name="Saw J.H."/>
            <person name="Jorgensen S.L."/>
            <person name="Zaremba-Niedzwiedzka K."/>
            <person name="Martijn J."/>
            <person name="Lind A.E."/>
            <person name="van Eijk R."/>
            <person name="Schleper C."/>
            <person name="Guy L."/>
            <person name="Ettema T.J."/>
        </authorList>
    </citation>
    <scope>NUCLEOTIDE SEQUENCE</scope>
</reference>